<keyword evidence="6 9" id="KW-0472">Membrane</keyword>
<reference evidence="10 11" key="1">
    <citation type="submission" date="2019-08" db="EMBL/GenBank/DDBJ databases">
        <authorList>
            <person name="Hu J."/>
        </authorList>
    </citation>
    <scope>NUCLEOTIDE SEQUENCE [LARGE SCALE GENOMIC DNA]</scope>
    <source>
        <strain evidence="10 11">NEAU-184</strain>
    </source>
</reference>
<gene>
    <name evidence="10" type="ORF">FYC51_18470</name>
</gene>
<evidence type="ECO:0000313" key="11">
    <source>
        <dbReference type="Proteomes" id="UP000325243"/>
    </source>
</evidence>
<keyword evidence="11" id="KW-1185">Reference proteome</keyword>
<keyword evidence="4" id="KW-0125">Carotenoid biosynthesis</keyword>
<organism evidence="10 11">
    <name type="scientific">Agromyces mariniharenae</name>
    <dbReference type="NCBI Taxonomy" id="2604423"/>
    <lineage>
        <taxon>Bacteria</taxon>
        <taxon>Bacillati</taxon>
        <taxon>Actinomycetota</taxon>
        <taxon>Actinomycetes</taxon>
        <taxon>Micrococcales</taxon>
        <taxon>Microbacteriaceae</taxon>
        <taxon>Agromyces</taxon>
    </lineage>
</organism>
<evidence type="ECO:0000256" key="1">
    <source>
        <dbReference type="ARBA" id="ARBA00004141"/>
    </source>
</evidence>
<dbReference type="GO" id="GO:0016020">
    <property type="term" value="C:membrane"/>
    <property type="evidence" value="ECO:0007669"/>
    <property type="project" value="UniProtKB-SubCell"/>
</dbReference>
<dbReference type="GO" id="GO:0016117">
    <property type="term" value="P:carotenoid biosynthetic process"/>
    <property type="evidence" value="ECO:0007669"/>
    <property type="project" value="UniProtKB-KW"/>
</dbReference>
<evidence type="ECO:0000256" key="9">
    <source>
        <dbReference type="SAM" id="Phobius"/>
    </source>
</evidence>
<keyword evidence="3 9" id="KW-0812">Transmembrane</keyword>
<dbReference type="InterPro" id="IPR017825">
    <property type="entry name" value="Lycopene_cyclase_dom"/>
</dbReference>
<proteinExistence type="predicted"/>
<dbReference type="Proteomes" id="UP000325243">
    <property type="component" value="Unassembled WGS sequence"/>
</dbReference>
<evidence type="ECO:0000256" key="8">
    <source>
        <dbReference type="SAM" id="MobiDB-lite"/>
    </source>
</evidence>
<keyword evidence="5 9" id="KW-1133">Transmembrane helix</keyword>
<evidence type="ECO:0000256" key="6">
    <source>
        <dbReference type="ARBA" id="ARBA00023136"/>
    </source>
</evidence>
<dbReference type="RefSeq" id="WP_148735203.1">
    <property type="nucleotide sequence ID" value="NZ_VSSB01000002.1"/>
</dbReference>
<dbReference type="GO" id="GO:0016872">
    <property type="term" value="F:intramolecular lyase activity"/>
    <property type="evidence" value="ECO:0007669"/>
    <property type="project" value="InterPro"/>
</dbReference>
<sequence>MTGFTYLGALVLSIAAMALIDVRWRLAFRRAPAASALAVGAGTLVLLAWDLAGIGFGVFFRGDSPWATGVLLAPELPLEEPVFLVFLCYLSLVAVLGVERMLERPSAAQGARAASDATTDAATRPGATDAAPRPADAAAHPGGRPS</sequence>
<comment type="subcellular location">
    <subcellularLocation>
        <location evidence="1">Membrane</location>
        <topology evidence="1">Multi-pass membrane protein</topology>
    </subcellularLocation>
</comment>
<feature type="transmembrane region" description="Helical" evidence="9">
    <location>
        <begin position="81"/>
        <end position="98"/>
    </location>
</feature>
<comment type="caution">
    <text evidence="10">The sequence shown here is derived from an EMBL/GenBank/DDBJ whole genome shotgun (WGS) entry which is preliminary data.</text>
</comment>
<accession>A0A5S4UZG1</accession>
<dbReference type="AlphaFoldDB" id="A0A5S4UZG1"/>
<dbReference type="EMBL" id="VSSB01000002">
    <property type="protein sequence ID" value="TYL51109.1"/>
    <property type="molecule type" value="Genomic_DNA"/>
</dbReference>
<evidence type="ECO:0000256" key="5">
    <source>
        <dbReference type="ARBA" id="ARBA00022989"/>
    </source>
</evidence>
<evidence type="ECO:0000313" key="10">
    <source>
        <dbReference type="EMBL" id="TYL51109.1"/>
    </source>
</evidence>
<keyword evidence="7" id="KW-0413">Isomerase</keyword>
<protein>
    <submittedName>
        <fullName evidence="10">Lycopene cyclase domain-containing protein</fullName>
    </submittedName>
</protein>
<feature type="transmembrane region" description="Helical" evidence="9">
    <location>
        <begin position="36"/>
        <end position="61"/>
    </location>
</feature>
<dbReference type="GO" id="GO:0045436">
    <property type="term" value="F:lycopene beta cyclase activity"/>
    <property type="evidence" value="ECO:0007669"/>
    <property type="project" value="UniProtKB-ARBA"/>
</dbReference>
<evidence type="ECO:0000256" key="4">
    <source>
        <dbReference type="ARBA" id="ARBA00022746"/>
    </source>
</evidence>
<feature type="transmembrane region" description="Helical" evidence="9">
    <location>
        <begin position="6"/>
        <end position="24"/>
    </location>
</feature>
<evidence type="ECO:0000256" key="7">
    <source>
        <dbReference type="ARBA" id="ARBA00023235"/>
    </source>
</evidence>
<feature type="region of interest" description="Disordered" evidence="8">
    <location>
        <begin position="109"/>
        <end position="146"/>
    </location>
</feature>
<evidence type="ECO:0000256" key="3">
    <source>
        <dbReference type="ARBA" id="ARBA00022692"/>
    </source>
</evidence>
<comment type="pathway">
    <text evidence="2">Carotenoid biosynthesis.</text>
</comment>
<evidence type="ECO:0000256" key="2">
    <source>
        <dbReference type="ARBA" id="ARBA00004829"/>
    </source>
</evidence>
<dbReference type="NCBIfam" id="TIGR03462">
    <property type="entry name" value="CarR_dom_SF"/>
    <property type="match status" value="1"/>
</dbReference>
<name>A0A5S4UZG1_9MICO</name>